<sequence length="46" mass="5203">MDEVTKKLVPQQGSQKSRSKGGLEVDPGTKATDFKKHWNHNTKNNH</sequence>
<accession>F2JLT8</accession>
<keyword evidence="3" id="KW-1185">Reference proteome</keyword>
<dbReference type="Proteomes" id="UP000008467">
    <property type="component" value="Chromosome"/>
</dbReference>
<gene>
    <name evidence="2" type="ordered locus">Clole_2917</name>
</gene>
<evidence type="ECO:0000256" key="1">
    <source>
        <dbReference type="SAM" id="MobiDB-lite"/>
    </source>
</evidence>
<organism evidence="2 3">
    <name type="scientific">Cellulosilyticum lentocellum (strain ATCC 49066 / DSM 5427 / NCIMB 11756 / RHM5)</name>
    <name type="common">Clostridium lentocellum</name>
    <dbReference type="NCBI Taxonomy" id="642492"/>
    <lineage>
        <taxon>Bacteria</taxon>
        <taxon>Bacillati</taxon>
        <taxon>Bacillota</taxon>
        <taxon>Clostridia</taxon>
        <taxon>Lachnospirales</taxon>
        <taxon>Cellulosilyticaceae</taxon>
        <taxon>Cellulosilyticum</taxon>
    </lineage>
</organism>
<name>F2JLT8_CELLD</name>
<dbReference type="AlphaFoldDB" id="F2JLT8"/>
<dbReference type="HOGENOM" id="CLU_3181665_0_0_9"/>
<proteinExistence type="predicted"/>
<evidence type="ECO:0000313" key="2">
    <source>
        <dbReference type="EMBL" id="ADZ84614.1"/>
    </source>
</evidence>
<dbReference type="EMBL" id="CP002582">
    <property type="protein sequence ID" value="ADZ84614.1"/>
    <property type="molecule type" value="Genomic_DNA"/>
</dbReference>
<dbReference type="RefSeq" id="WP_013657894.1">
    <property type="nucleotide sequence ID" value="NC_015275.1"/>
</dbReference>
<protein>
    <submittedName>
        <fullName evidence="2">Uncharacterized protein</fullName>
    </submittedName>
</protein>
<feature type="compositionally biased region" description="Basic residues" evidence="1">
    <location>
        <begin position="37"/>
        <end position="46"/>
    </location>
</feature>
<reference evidence="2 3" key="1">
    <citation type="journal article" date="2011" name="J. Bacteriol.">
        <title>Complete genome sequence of the cellulose-degrading bacterium Cellulosilyticum lentocellum.</title>
        <authorList>
            <consortium name="US DOE Joint Genome Institute"/>
            <person name="Miller D.A."/>
            <person name="Suen G."/>
            <person name="Bruce D."/>
            <person name="Copeland A."/>
            <person name="Cheng J.F."/>
            <person name="Detter C."/>
            <person name="Goodwin L.A."/>
            <person name="Han C.S."/>
            <person name="Hauser L.J."/>
            <person name="Land M.L."/>
            <person name="Lapidus A."/>
            <person name="Lucas S."/>
            <person name="Meincke L."/>
            <person name="Pitluck S."/>
            <person name="Tapia R."/>
            <person name="Teshima H."/>
            <person name="Woyke T."/>
            <person name="Fox B.G."/>
            <person name="Angert E.R."/>
            <person name="Currie C.R."/>
        </authorList>
    </citation>
    <scope>NUCLEOTIDE SEQUENCE [LARGE SCALE GENOMIC DNA]</scope>
    <source>
        <strain evidence="3">ATCC 49066 / DSM 5427 / NCIMB 11756 / RHM5</strain>
    </source>
</reference>
<evidence type="ECO:0000313" key="3">
    <source>
        <dbReference type="Proteomes" id="UP000008467"/>
    </source>
</evidence>
<dbReference type="KEGG" id="cle:Clole_2917"/>
<feature type="region of interest" description="Disordered" evidence="1">
    <location>
        <begin position="1"/>
        <end position="46"/>
    </location>
</feature>
<dbReference type="STRING" id="642492.Clole_2917"/>